<evidence type="ECO:0000313" key="9">
    <source>
        <dbReference type="Proteomes" id="UP000479000"/>
    </source>
</evidence>
<keyword evidence="4" id="KW-0158">Chromosome</keyword>
<dbReference type="Pfam" id="PF10228">
    <property type="entry name" value="HPF1"/>
    <property type="match status" value="2"/>
</dbReference>
<dbReference type="InterPro" id="IPR019361">
    <property type="entry name" value="HPF1"/>
</dbReference>
<keyword evidence="5" id="KW-0539">Nucleus</keyword>
<keyword evidence="9" id="KW-1185">Reference proteome</keyword>
<dbReference type="PANTHER" id="PTHR13386">
    <property type="entry name" value="HISTONE PARYLATION FACTOR 1"/>
    <property type="match status" value="1"/>
</dbReference>
<dbReference type="Pfam" id="PF10283">
    <property type="entry name" value="zf-CCHH"/>
    <property type="match status" value="1"/>
</dbReference>
<evidence type="ECO:0000256" key="3">
    <source>
        <dbReference type="ARBA" id="ARBA00010803"/>
    </source>
</evidence>
<dbReference type="EMBL" id="CADCXU010023470">
    <property type="protein sequence ID" value="CAB0010940.1"/>
    <property type="molecule type" value="Genomic_DNA"/>
</dbReference>
<proteinExistence type="inferred from homology"/>
<evidence type="ECO:0000259" key="7">
    <source>
        <dbReference type="Pfam" id="PF10283"/>
    </source>
</evidence>
<organism evidence="8 9">
    <name type="scientific">Nesidiocoris tenuis</name>
    <dbReference type="NCBI Taxonomy" id="355587"/>
    <lineage>
        <taxon>Eukaryota</taxon>
        <taxon>Metazoa</taxon>
        <taxon>Ecdysozoa</taxon>
        <taxon>Arthropoda</taxon>
        <taxon>Hexapoda</taxon>
        <taxon>Insecta</taxon>
        <taxon>Pterygota</taxon>
        <taxon>Neoptera</taxon>
        <taxon>Paraneoptera</taxon>
        <taxon>Hemiptera</taxon>
        <taxon>Heteroptera</taxon>
        <taxon>Panheteroptera</taxon>
        <taxon>Cimicomorpha</taxon>
        <taxon>Miridae</taxon>
        <taxon>Dicyphina</taxon>
        <taxon>Nesidiocoris</taxon>
    </lineage>
</organism>
<dbReference type="GO" id="GO:0042393">
    <property type="term" value="F:histone binding"/>
    <property type="evidence" value="ECO:0007669"/>
    <property type="project" value="InterPro"/>
</dbReference>
<accession>A0A6H5H2K9</accession>
<protein>
    <recommendedName>
        <fullName evidence="7">PBZ-type domain-containing protein</fullName>
    </recommendedName>
</protein>
<feature type="domain" description="PBZ-type" evidence="7">
    <location>
        <begin position="9"/>
        <end position="33"/>
    </location>
</feature>
<evidence type="ECO:0000256" key="2">
    <source>
        <dbReference type="ARBA" id="ARBA00004286"/>
    </source>
</evidence>
<evidence type="ECO:0000256" key="1">
    <source>
        <dbReference type="ARBA" id="ARBA00004123"/>
    </source>
</evidence>
<dbReference type="GO" id="GO:0005634">
    <property type="term" value="C:nucleus"/>
    <property type="evidence" value="ECO:0007669"/>
    <property type="project" value="UniProtKB-SubCell"/>
</dbReference>
<dbReference type="Proteomes" id="UP000479000">
    <property type="component" value="Unassembled WGS sequence"/>
</dbReference>
<evidence type="ECO:0000256" key="5">
    <source>
        <dbReference type="ARBA" id="ARBA00023242"/>
    </source>
</evidence>
<dbReference type="GO" id="GO:0005694">
    <property type="term" value="C:chromosome"/>
    <property type="evidence" value="ECO:0007669"/>
    <property type="project" value="UniProtKB-SubCell"/>
</dbReference>
<dbReference type="GO" id="GO:0006974">
    <property type="term" value="P:DNA damage response"/>
    <property type="evidence" value="ECO:0007669"/>
    <property type="project" value="InterPro"/>
</dbReference>
<feature type="compositionally biased region" description="Basic residues" evidence="6">
    <location>
        <begin position="23"/>
        <end position="35"/>
    </location>
</feature>
<dbReference type="PANTHER" id="PTHR13386:SF1">
    <property type="entry name" value="HISTONE PARYLATION FACTOR 1"/>
    <property type="match status" value="1"/>
</dbReference>
<comment type="similarity">
    <text evidence="3">Belongs to the HPF1 family.</text>
</comment>
<evidence type="ECO:0000256" key="6">
    <source>
        <dbReference type="SAM" id="MobiDB-lite"/>
    </source>
</evidence>
<name>A0A6H5H2K9_9HEMI</name>
<dbReference type="OrthoDB" id="416496at2759"/>
<evidence type="ECO:0000313" key="8">
    <source>
        <dbReference type="EMBL" id="CAB0010940.1"/>
    </source>
</evidence>
<reference evidence="8 9" key="1">
    <citation type="submission" date="2020-02" db="EMBL/GenBank/DDBJ databases">
        <authorList>
            <person name="Ferguson B K."/>
        </authorList>
    </citation>
    <scope>NUCLEOTIDE SEQUENCE [LARGE SCALE GENOMIC DNA]</scope>
</reference>
<comment type="subcellular location">
    <subcellularLocation>
        <location evidence="2">Chromosome</location>
    </subcellularLocation>
    <subcellularLocation>
        <location evidence="1">Nucleus</location>
    </subcellularLocation>
</comment>
<sequence length="341" mass="38150">MSSDEGTKVDCKYGAECYQKNPAHLKKYNHPKKRERTRESEPPQKRSKNGDDKEPVEEKDNQTTDRSDTSPSKATDCDAKPIADDTESVANSEKELIVMAELPDDPAARIKALFLVGMPEDFFEFYKFCSQLQKKPAKKALAAIGLELVGPFDVLDGSVKDCTQEEALRHYRYFYDPPEFQTVLRGDDKSGLHYGYFRDDPKDQPCFVACNSVEDGWHGAGVVVPYDKKTDVGYRDIVENRATLQKLFESLEKAEGVEETAIWSKLTPYLTAANISNDECDFGGSLEFGLAMFCSGVAKLHTSVLQVLPTSYELLNRPQYGQIIRAHLANRVKGSSVSTIC</sequence>
<gene>
    <name evidence="8" type="ORF">NTEN_LOCUS15933</name>
</gene>
<feature type="compositionally biased region" description="Basic and acidic residues" evidence="6">
    <location>
        <begin position="36"/>
        <end position="68"/>
    </location>
</feature>
<dbReference type="AlphaFoldDB" id="A0A6H5H2K9"/>
<feature type="region of interest" description="Disordered" evidence="6">
    <location>
        <begin position="22"/>
        <end position="89"/>
    </location>
</feature>
<dbReference type="InterPro" id="IPR019406">
    <property type="entry name" value="APLF_PBZ"/>
</dbReference>
<dbReference type="GO" id="GO:0072572">
    <property type="term" value="F:poly-ADP-D-ribose binding"/>
    <property type="evidence" value="ECO:0007669"/>
    <property type="project" value="TreeGrafter"/>
</dbReference>
<evidence type="ECO:0000256" key="4">
    <source>
        <dbReference type="ARBA" id="ARBA00022454"/>
    </source>
</evidence>